<evidence type="ECO:0000256" key="1">
    <source>
        <dbReference type="ARBA" id="ARBA00004496"/>
    </source>
</evidence>
<dbReference type="HAMAP" id="MF_01161">
    <property type="entry name" value="tRNA_Ile_lys_synt"/>
    <property type="match status" value="1"/>
</dbReference>
<dbReference type="CDD" id="cd01992">
    <property type="entry name" value="TilS_N"/>
    <property type="match status" value="1"/>
</dbReference>
<dbReference type="PANTHER" id="PTHR43033:SF1">
    <property type="entry name" value="TRNA(ILE)-LYSIDINE SYNTHASE-RELATED"/>
    <property type="match status" value="1"/>
</dbReference>
<dbReference type="GO" id="GO:0005737">
    <property type="term" value="C:cytoplasm"/>
    <property type="evidence" value="ECO:0007669"/>
    <property type="project" value="UniProtKB-SubCell"/>
</dbReference>
<dbReference type="Gene3D" id="3.40.50.620">
    <property type="entry name" value="HUPs"/>
    <property type="match status" value="1"/>
</dbReference>
<feature type="binding site" evidence="8">
    <location>
        <begin position="32"/>
        <end position="37"/>
    </location>
    <ligand>
        <name>ATP</name>
        <dbReference type="ChEBI" id="CHEBI:30616"/>
    </ligand>
</feature>
<evidence type="ECO:0000313" key="11">
    <source>
        <dbReference type="Proteomes" id="UP000318431"/>
    </source>
</evidence>
<comment type="caution">
    <text evidence="10">The sequence shown here is derived from an EMBL/GenBank/DDBJ whole genome shotgun (WGS) entry which is preliminary data.</text>
</comment>
<dbReference type="GO" id="GO:0005524">
    <property type="term" value="F:ATP binding"/>
    <property type="evidence" value="ECO:0007669"/>
    <property type="project" value="UniProtKB-UniRule"/>
</dbReference>
<dbReference type="InterPro" id="IPR014729">
    <property type="entry name" value="Rossmann-like_a/b/a_fold"/>
</dbReference>
<dbReference type="NCBIfam" id="TIGR02432">
    <property type="entry name" value="lysidine_TilS_N"/>
    <property type="match status" value="1"/>
</dbReference>
<evidence type="ECO:0000256" key="8">
    <source>
        <dbReference type="HAMAP-Rule" id="MF_01161"/>
    </source>
</evidence>
<evidence type="ECO:0000256" key="6">
    <source>
        <dbReference type="ARBA" id="ARBA00022840"/>
    </source>
</evidence>
<feature type="domain" description="Lysidine-tRNA(Ile) synthetase C-terminal" evidence="9">
    <location>
        <begin position="396"/>
        <end position="469"/>
    </location>
</feature>
<keyword evidence="11" id="KW-1185">Reference proteome</keyword>
<dbReference type="PANTHER" id="PTHR43033">
    <property type="entry name" value="TRNA(ILE)-LYSIDINE SYNTHASE-RELATED"/>
    <property type="match status" value="1"/>
</dbReference>
<dbReference type="Pfam" id="PF11734">
    <property type="entry name" value="TilS_C"/>
    <property type="match status" value="1"/>
</dbReference>
<comment type="domain">
    <text evidence="8">The N-terminal region contains the highly conserved SGGXDS motif, predicted to be a P-loop motif involved in ATP binding.</text>
</comment>
<comment type="catalytic activity">
    <reaction evidence="7 8">
        <text>cytidine(34) in tRNA(Ile2) + L-lysine + ATP = lysidine(34) in tRNA(Ile2) + AMP + diphosphate + H(+)</text>
        <dbReference type="Rhea" id="RHEA:43744"/>
        <dbReference type="Rhea" id="RHEA-COMP:10625"/>
        <dbReference type="Rhea" id="RHEA-COMP:10670"/>
        <dbReference type="ChEBI" id="CHEBI:15378"/>
        <dbReference type="ChEBI" id="CHEBI:30616"/>
        <dbReference type="ChEBI" id="CHEBI:32551"/>
        <dbReference type="ChEBI" id="CHEBI:33019"/>
        <dbReference type="ChEBI" id="CHEBI:82748"/>
        <dbReference type="ChEBI" id="CHEBI:83665"/>
        <dbReference type="ChEBI" id="CHEBI:456215"/>
        <dbReference type="EC" id="6.3.4.19"/>
    </reaction>
</comment>
<keyword evidence="6 8" id="KW-0067">ATP-binding</keyword>
<organism evidence="10 11">
    <name type="scientific">Pseudoduganella lurida</name>
    <dbReference type="NCBI Taxonomy" id="1036180"/>
    <lineage>
        <taxon>Bacteria</taxon>
        <taxon>Pseudomonadati</taxon>
        <taxon>Pseudomonadota</taxon>
        <taxon>Betaproteobacteria</taxon>
        <taxon>Burkholderiales</taxon>
        <taxon>Oxalobacteraceae</taxon>
        <taxon>Telluria group</taxon>
        <taxon>Pseudoduganella</taxon>
    </lineage>
</organism>
<dbReference type="Gene3D" id="1.20.59.20">
    <property type="match status" value="1"/>
</dbReference>
<name>A0A562RLG1_9BURK</name>
<evidence type="ECO:0000313" key="10">
    <source>
        <dbReference type="EMBL" id="TWI69872.1"/>
    </source>
</evidence>
<evidence type="ECO:0000256" key="5">
    <source>
        <dbReference type="ARBA" id="ARBA00022741"/>
    </source>
</evidence>
<accession>A0A562RLG1</accession>
<reference evidence="10 11" key="1">
    <citation type="journal article" date="2015" name="Stand. Genomic Sci.">
        <title>Genomic Encyclopedia of Bacterial and Archaeal Type Strains, Phase III: the genomes of soil and plant-associated and newly described type strains.</title>
        <authorList>
            <person name="Whitman W.B."/>
            <person name="Woyke T."/>
            <person name="Klenk H.P."/>
            <person name="Zhou Y."/>
            <person name="Lilburn T.G."/>
            <person name="Beck B.J."/>
            <person name="De Vos P."/>
            <person name="Vandamme P."/>
            <person name="Eisen J.A."/>
            <person name="Garrity G."/>
            <person name="Hugenholtz P."/>
            <person name="Kyrpides N.C."/>
        </authorList>
    </citation>
    <scope>NUCLEOTIDE SEQUENCE [LARGE SCALE GENOMIC DNA]</scope>
    <source>
        <strain evidence="10 11">CGMCC 1.10822</strain>
    </source>
</reference>
<comment type="subcellular location">
    <subcellularLocation>
        <location evidence="1 8">Cytoplasm</location>
    </subcellularLocation>
</comment>
<dbReference type="OrthoDB" id="9807403at2"/>
<proteinExistence type="inferred from homology"/>
<dbReference type="RefSeq" id="WP_145647591.1">
    <property type="nucleotide sequence ID" value="NZ_VLLB01000001.1"/>
</dbReference>
<comment type="similarity">
    <text evidence="8">Belongs to the tRNA(Ile)-lysidine synthase family.</text>
</comment>
<sequence>MKQRHATLSTIFAQALADLPRAAGQGIAIAFSGGLDSAVLLHLAHDVLVPGTGTRTDPGAVTPLFAFHIHHGLSPNADAWETHCAAECAKLGVTFAARRVVVAAGKTGTEASARQARYAALGELCREHGVTLLLTAHHLDDQAETILLQLARGAGPAGLSGMDACNHAPGLLGSDEIVLARPLLAVARAQLEAHAQQHGIARIDDESNDDTRYARNALRHTVMPALAAAFPGYQERFARGAAHVRSAQRLLTEVAEADLQAGLGDDGSLAMDHLRGLGEDRRSNLLRHWFGQRGFGIPSAAWLAQMTAQLLQAREDANLLVEHPDCDVRRYRGRLTLAPKLRDVAGAEEDAYDELPVAHFRWAGEASIPFPDYGGTLHVEPAEEGIPAEWLTAQMLTISFRRGGERLKPARNRPTRDLKQHYQTLGIPAWQRTRLPVVGIPGRLLYAAGIGMDCHHLAREGDNRVIFRWSAE</sequence>
<dbReference type="AlphaFoldDB" id="A0A562RLG1"/>
<dbReference type="EMBL" id="VLLB01000001">
    <property type="protein sequence ID" value="TWI69872.1"/>
    <property type="molecule type" value="Genomic_DNA"/>
</dbReference>
<dbReference type="GO" id="GO:0006400">
    <property type="term" value="P:tRNA modification"/>
    <property type="evidence" value="ECO:0007669"/>
    <property type="project" value="UniProtKB-UniRule"/>
</dbReference>
<evidence type="ECO:0000256" key="2">
    <source>
        <dbReference type="ARBA" id="ARBA00022490"/>
    </source>
</evidence>
<keyword evidence="5 8" id="KW-0547">Nucleotide-binding</keyword>
<dbReference type="EC" id="6.3.4.19" evidence="8"/>
<dbReference type="InterPro" id="IPR012796">
    <property type="entry name" value="Lysidine-tRNA-synth_C"/>
</dbReference>
<keyword evidence="4 8" id="KW-0819">tRNA processing</keyword>
<keyword evidence="2 8" id="KW-0963">Cytoplasm</keyword>
<dbReference type="GO" id="GO:0032267">
    <property type="term" value="F:tRNA(Ile)-lysidine synthase activity"/>
    <property type="evidence" value="ECO:0007669"/>
    <property type="project" value="UniProtKB-EC"/>
</dbReference>
<evidence type="ECO:0000256" key="3">
    <source>
        <dbReference type="ARBA" id="ARBA00022598"/>
    </source>
</evidence>
<dbReference type="InterPro" id="IPR012795">
    <property type="entry name" value="tRNA_Ile_lys_synt_N"/>
</dbReference>
<dbReference type="SUPFAM" id="SSF82829">
    <property type="entry name" value="MesJ substrate recognition domain-like"/>
    <property type="match status" value="1"/>
</dbReference>
<dbReference type="InterPro" id="IPR011063">
    <property type="entry name" value="TilS/TtcA_N"/>
</dbReference>
<evidence type="ECO:0000256" key="4">
    <source>
        <dbReference type="ARBA" id="ARBA00022694"/>
    </source>
</evidence>
<dbReference type="Proteomes" id="UP000318431">
    <property type="component" value="Unassembled WGS sequence"/>
</dbReference>
<protein>
    <recommendedName>
        <fullName evidence="8">tRNA(Ile)-lysidine synthase</fullName>
        <ecNumber evidence="8">6.3.4.19</ecNumber>
    </recommendedName>
    <alternativeName>
        <fullName evidence="8">tRNA(Ile)-2-lysyl-cytidine synthase</fullName>
    </alternativeName>
    <alternativeName>
        <fullName evidence="8">tRNA(Ile)-lysidine synthetase</fullName>
    </alternativeName>
</protein>
<evidence type="ECO:0000259" key="9">
    <source>
        <dbReference type="SMART" id="SM00977"/>
    </source>
</evidence>
<gene>
    <name evidence="8" type="primary">tilS</name>
    <name evidence="10" type="ORF">IP91_00946</name>
</gene>
<keyword evidence="3 8" id="KW-0436">Ligase</keyword>
<dbReference type="Pfam" id="PF09179">
    <property type="entry name" value="TilS"/>
    <property type="match status" value="1"/>
</dbReference>
<dbReference type="NCBIfam" id="TIGR02433">
    <property type="entry name" value="lysidine_TilS_C"/>
    <property type="match status" value="1"/>
</dbReference>
<dbReference type="InterPro" id="IPR012094">
    <property type="entry name" value="tRNA_Ile_lys_synt"/>
</dbReference>
<dbReference type="Pfam" id="PF01171">
    <property type="entry name" value="ATP_bind_3"/>
    <property type="match status" value="1"/>
</dbReference>
<dbReference type="SMART" id="SM00977">
    <property type="entry name" value="TilS_C"/>
    <property type="match status" value="1"/>
</dbReference>
<evidence type="ECO:0000256" key="7">
    <source>
        <dbReference type="ARBA" id="ARBA00048539"/>
    </source>
</evidence>
<dbReference type="InterPro" id="IPR015262">
    <property type="entry name" value="tRNA_Ile_lys_synt_subst-bd"/>
</dbReference>
<dbReference type="SUPFAM" id="SSF56037">
    <property type="entry name" value="PheT/TilS domain"/>
    <property type="match status" value="1"/>
</dbReference>
<comment type="function">
    <text evidence="8">Ligates lysine onto the cytidine present at position 34 of the AUA codon-specific tRNA(Ile) that contains the anticodon CAU, in an ATP-dependent manner. Cytidine is converted to lysidine, thus changing the amino acid specificity of the tRNA from methionine to isoleucine.</text>
</comment>
<dbReference type="SUPFAM" id="SSF52402">
    <property type="entry name" value="Adenine nucleotide alpha hydrolases-like"/>
    <property type="match status" value="1"/>
</dbReference>